<accession>A0ABP9Z1I5</accession>
<protein>
    <submittedName>
        <fullName evidence="2">Uncharacterized protein</fullName>
    </submittedName>
</protein>
<dbReference type="Proteomes" id="UP001473302">
    <property type="component" value="Unassembled WGS sequence"/>
</dbReference>
<name>A0ABP9Z1I5_9FUNG</name>
<sequence>MLKDERLMNIILKDAVGDHASNALYTLGYCEWINKTISDSQKKDLEMNVKKREKLEVVKDLCSKARRLIQKILACLGEGESTEKIKKYAKDGEELFFRQERKFTGKDRDVTPIGDTPGISNLSKQQRHR</sequence>
<evidence type="ECO:0000313" key="2">
    <source>
        <dbReference type="EMBL" id="GAA5812947.1"/>
    </source>
</evidence>
<feature type="compositionally biased region" description="Polar residues" evidence="1">
    <location>
        <begin position="118"/>
        <end position="129"/>
    </location>
</feature>
<feature type="region of interest" description="Disordered" evidence="1">
    <location>
        <begin position="106"/>
        <end position="129"/>
    </location>
</feature>
<keyword evidence="3" id="KW-1185">Reference proteome</keyword>
<proteinExistence type="predicted"/>
<organism evidence="2 3">
    <name type="scientific">Mucor flavus</name>
    <dbReference type="NCBI Taxonomy" id="439312"/>
    <lineage>
        <taxon>Eukaryota</taxon>
        <taxon>Fungi</taxon>
        <taxon>Fungi incertae sedis</taxon>
        <taxon>Mucoromycota</taxon>
        <taxon>Mucoromycotina</taxon>
        <taxon>Mucoromycetes</taxon>
        <taxon>Mucorales</taxon>
        <taxon>Mucorineae</taxon>
        <taxon>Mucoraceae</taxon>
        <taxon>Mucor</taxon>
    </lineage>
</organism>
<reference evidence="2 3" key="1">
    <citation type="submission" date="2024-04" db="EMBL/GenBank/DDBJ databases">
        <title>genome sequences of Mucor flavus KT1a and Helicostylum pulchrum KT1b strains isolated from the surface of a dry-aged beef.</title>
        <authorList>
            <person name="Toyotome T."/>
            <person name="Hosono M."/>
            <person name="Torimaru M."/>
            <person name="Fukuda K."/>
            <person name="Mikami N."/>
        </authorList>
    </citation>
    <scope>NUCLEOTIDE SEQUENCE [LARGE SCALE GENOMIC DNA]</scope>
    <source>
        <strain evidence="2 3">KT1a</strain>
    </source>
</reference>
<gene>
    <name evidence="2" type="ORF">MFLAVUS_006409</name>
</gene>
<evidence type="ECO:0000256" key="1">
    <source>
        <dbReference type="SAM" id="MobiDB-lite"/>
    </source>
</evidence>
<evidence type="ECO:0000313" key="3">
    <source>
        <dbReference type="Proteomes" id="UP001473302"/>
    </source>
</evidence>
<comment type="caution">
    <text evidence="2">The sequence shown here is derived from an EMBL/GenBank/DDBJ whole genome shotgun (WGS) entry which is preliminary data.</text>
</comment>
<dbReference type="EMBL" id="BAABUK010000015">
    <property type="protein sequence ID" value="GAA5812947.1"/>
    <property type="molecule type" value="Genomic_DNA"/>
</dbReference>